<comment type="caution">
    <text evidence="4">The sequence shown here is derived from an EMBL/GenBank/DDBJ whole genome shotgun (WGS) entry which is preliminary data.</text>
</comment>
<dbReference type="SUPFAM" id="SSF51735">
    <property type="entry name" value="NAD(P)-binding Rossmann-fold domains"/>
    <property type="match status" value="1"/>
</dbReference>
<comment type="similarity">
    <text evidence="1 2">Belongs to the short-chain dehydrogenases/reductases (SDR) family.</text>
</comment>
<dbReference type="PRINTS" id="PR00081">
    <property type="entry name" value="GDHRDH"/>
</dbReference>
<evidence type="ECO:0000259" key="3">
    <source>
        <dbReference type="SMART" id="SM00822"/>
    </source>
</evidence>
<dbReference type="PANTHER" id="PTHR42879">
    <property type="entry name" value="3-OXOACYL-(ACYL-CARRIER-PROTEIN) REDUCTASE"/>
    <property type="match status" value="1"/>
</dbReference>
<evidence type="ECO:0000256" key="1">
    <source>
        <dbReference type="ARBA" id="ARBA00006484"/>
    </source>
</evidence>
<evidence type="ECO:0000313" key="5">
    <source>
        <dbReference type="Proteomes" id="UP000194565"/>
    </source>
</evidence>
<dbReference type="AlphaFoldDB" id="A0A252A178"/>
<gene>
    <name evidence="4" type="ORF">HC62_16730</name>
</gene>
<dbReference type="PRINTS" id="PR00080">
    <property type="entry name" value="SDRFAMILY"/>
</dbReference>
<proteinExistence type="inferred from homology"/>
<dbReference type="InterPro" id="IPR036291">
    <property type="entry name" value="NAD(P)-bd_dom_sf"/>
</dbReference>
<dbReference type="InterPro" id="IPR050259">
    <property type="entry name" value="SDR"/>
</dbReference>
<dbReference type="RefSeq" id="WP_086642056.1">
    <property type="nucleotide sequence ID" value="NZ_JOMM01000066.1"/>
</dbReference>
<dbReference type="InterPro" id="IPR057326">
    <property type="entry name" value="KR_dom"/>
</dbReference>
<dbReference type="FunFam" id="3.40.50.720:FF:000084">
    <property type="entry name" value="Short-chain dehydrogenase reductase"/>
    <property type="match status" value="1"/>
</dbReference>
<dbReference type="CDD" id="cd05233">
    <property type="entry name" value="SDR_c"/>
    <property type="match status" value="1"/>
</dbReference>
<feature type="domain" description="Ketoreductase" evidence="3">
    <location>
        <begin position="8"/>
        <end position="189"/>
    </location>
</feature>
<dbReference type="InterPro" id="IPR002347">
    <property type="entry name" value="SDR_fam"/>
</dbReference>
<organism evidence="4 5">
    <name type="scientific">Acetobacter tropicalis</name>
    <dbReference type="NCBI Taxonomy" id="104102"/>
    <lineage>
        <taxon>Bacteria</taxon>
        <taxon>Pseudomonadati</taxon>
        <taxon>Pseudomonadota</taxon>
        <taxon>Alphaproteobacteria</taxon>
        <taxon>Acetobacterales</taxon>
        <taxon>Acetobacteraceae</taxon>
        <taxon>Acetobacter</taxon>
    </lineage>
</organism>
<evidence type="ECO:0000256" key="2">
    <source>
        <dbReference type="RuleBase" id="RU000363"/>
    </source>
</evidence>
<protein>
    <submittedName>
        <fullName evidence="4">3-oxoacyl-ACP reductase</fullName>
    </submittedName>
</protein>
<dbReference type="GO" id="GO:0032787">
    <property type="term" value="P:monocarboxylic acid metabolic process"/>
    <property type="evidence" value="ECO:0007669"/>
    <property type="project" value="UniProtKB-ARBA"/>
</dbReference>
<reference evidence="4 5" key="1">
    <citation type="submission" date="2014-06" db="EMBL/GenBank/DDBJ databases">
        <authorList>
            <person name="Ju J."/>
            <person name="Zhang J."/>
        </authorList>
    </citation>
    <scope>NUCLEOTIDE SEQUENCE [LARGE SCALE GENOMIC DNA]</scope>
    <source>
        <strain evidence="4">DmW_042</strain>
    </source>
</reference>
<dbReference type="SMART" id="SM00822">
    <property type="entry name" value="PKS_KR"/>
    <property type="match status" value="1"/>
</dbReference>
<dbReference type="PROSITE" id="PS00061">
    <property type="entry name" value="ADH_SHORT"/>
    <property type="match status" value="1"/>
</dbReference>
<dbReference type="Proteomes" id="UP000194565">
    <property type="component" value="Unassembled WGS sequence"/>
</dbReference>
<dbReference type="Pfam" id="PF00106">
    <property type="entry name" value="adh_short"/>
    <property type="match status" value="1"/>
</dbReference>
<dbReference type="Gene3D" id="3.40.50.720">
    <property type="entry name" value="NAD(P)-binding Rossmann-like Domain"/>
    <property type="match status" value="1"/>
</dbReference>
<name>A0A252A178_9PROT</name>
<dbReference type="EMBL" id="JOMM01000066">
    <property type="protein sequence ID" value="OUI80894.1"/>
    <property type="molecule type" value="Genomic_DNA"/>
</dbReference>
<accession>A0A252A178</accession>
<sequence length="271" mass="29008">MDLQLEGKTALITGSSKGIGEAVAKAFAREKARVIVHGRNEQEALQVAEKIQQEGGQARTVTGDLTCDDAVDRLVRQAEQMWGKISILVNNAGGSSGDIQSWENTQPEVWMKTYDRNVLGALRMVRCLLPKMQQEKWGRVINISSLAATMPPPTSPDYSACKAAMNAMTVSLAKAVASDGVTVNTISPGTIHSVTLDSRFRDVAAQRGLAEKDAPWPEIERCVLPIFAQVPVGHVGTPEDIANAAVFLSSPLAAYITGVNLRVDGGLFPGL</sequence>
<evidence type="ECO:0000313" key="4">
    <source>
        <dbReference type="EMBL" id="OUI80894.1"/>
    </source>
</evidence>
<dbReference type="InterPro" id="IPR020904">
    <property type="entry name" value="Sc_DH/Rdtase_CS"/>
</dbReference>